<dbReference type="Proteomes" id="UP000273307">
    <property type="component" value="Unassembled WGS sequence"/>
</dbReference>
<reference evidence="1 2" key="1">
    <citation type="submission" date="2018-09" db="EMBL/GenBank/DDBJ databases">
        <authorList>
            <person name="Tagini F."/>
        </authorList>
    </citation>
    <scope>NUCLEOTIDE SEQUENCE [LARGE SCALE GENOMIC DNA]</scope>
    <source>
        <strain evidence="1 2">MK136</strain>
    </source>
</reference>
<evidence type="ECO:0000313" key="2">
    <source>
        <dbReference type="Proteomes" id="UP000273307"/>
    </source>
</evidence>
<organism evidence="1 2">
    <name type="scientific">Mycobacterium attenuatum</name>
    <dbReference type="NCBI Taxonomy" id="2341086"/>
    <lineage>
        <taxon>Bacteria</taxon>
        <taxon>Bacillati</taxon>
        <taxon>Actinomycetota</taxon>
        <taxon>Actinomycetes</taxon>
        <taxon>Mycobacteriales</taxon>
        <taxon>Mycobacteriaceae</taxon>
        <taxon>Mycobacterium</taxon>
    </lineage>
</organism>
<dbReference type="AlphaFoldDB" id="A0A498Q3H4"/>
<protein>
    <submittedName>
        <fullName evidence="1">Uncharacterized protein</fullName>
    </submittedName>
</protein>
<keyword evidence="2" id="KW-1185">Reference proteome</keyword>
<proteinExistence type="predicted"/>
<dbReference type="EMBL" id="UPHP01000065">
    <property type="protein sequence ID" value="VBA39102.1"/>
    <property type="molecule type" value="Genomic_DNA"/>
</dbReference>
<evidence type="ECO:0000313" key="1">
    <source>
        <dbReference type="EMBL" id="VBA39102.1"/>
    </source>
</evidence>
<gene>
    <name evidence="1" type="ORF">LAUMK136_02792</name>
</gene>
<name>A0A498Q3H4_9MYCO</name>
<sequence length="61" mass="6517">MYFLETQPDSRRSAARGVTAVYTTRFAARSQQTRFSGAVDHLPPTATMTDAADAAAEVPVG</sequence>
<accession>A0A498Q3H4</accession>